<evidence type="ECO:0000313" key="5">
    <source>
        <dbReference type="EMBL" id="KPV47861.1"/>
    </source>
</evidence>
<gene>
    <name evidence="5" type="ORF">SE17_41170</name>
</gene>
<dbReference type="PROSITE" id="PS00913">
    <property type="entry name" value="ADH_IRON_1"/>
    <property type="match status" value="1"/>
</dbReference>
<sequence length="210" mass="20984">MRYEFATAGRIVLGVGAAAELPALARGIGSWALLVTGAGMQARGGIAAQRAAELQAAGLVGETRVVAGEPAVADVEAGAALARHSGCDFIIGIGGGSVLDTAKAIAALAANSGGAHNYLEVVGAGRALEQDALPVVAVPTTAGTGSEVTRNAVIADPAQQAKASMRHASMLPRLALVDPELTLDMPPSVTAWSGLDALTQLIEPYVSARA</sequence>
<feature type="domain" description="Alcohol dehydrogenase iron-type/glycerol dehydrogenase GldA" evidence="4">
    <location>
        <begin position="10"/>
        <end position="179"/>
    </location>
</feature>
<dbReference type="PANTHER" id="PTHR11496:SF102">
    <property type="entry name" value="ALCOHOL DEHYDROGENASE 4"/>
    <property type="match status" value="1"/>
</dbReference>
<dbReference type="InterPro" id="IPR039697">
    <property type="entry name" value="Alcohol_dehydrogenase_Fe"/>
</dbReference>
<dbReference type="Pfam" id="PF00465">
    <property type="entry name" value="Fe-ADH"/>
    <property type="match status" value="1"/>
</dbReference>
<keyword evidence="6" id="KW-1185">Reference proteome</keyword>
<accession>A0A0N8PQR5</accession>
<proteinExistence type="inferred from homology"/>
<dbReference type="GO" id="GO:0004022">
    <property type="term" value="F:alcohol dehydrogenase (NAD+) activity"/>
    <property type="evidence" value="ECO:0007669"/>
    <property type="project" value="UniProtKB-ARBA"/>
</dbReference>
<dbReference type="GO" id="GO:0046872">
    <property type="term" value="F:metal ion binding"/>
    <property type="evidence" value="ECO:0007669"/>
    <property type="project" value="InterPro"/>
</dbReference>
<feature type="non-terminal residue" evidence="5">
    <location>
        <position position="210"/>
    </location>
</feature>
<dbReference type="Proteomes" id="UP000050509">
    <property type="component" value="Unassembled WGS sequence"/>
</dbReference>
<protein>
    <submittedName>
        <fullName evidence="5">Alcohol dehydrogenase</fullName>
    </submittedName>
</protein>
<dbReference type="InterPro" id="IPR001670">
    <property type="entry name" value="ADH_Fe/GldA"/>
</dbReference>
<evidence type="ECO:0000256" key="3">
    <source>
        <dbReference type="ARBA" id="ARBA00023027"/>
    </source>
</evidence>
<evidence type="ECO:0000256" key="1">
    <source>
        <dbReference type="ARBA" id="ARBA00007358"/>
    </source>
</evidence>
<keyword evidence="3" id="KW-0520">NAD</keyword>
<dbReference type="EMBL" id="LJCR01003163">
    <property type="protein sequence ID" value="KPV47861.1"/>
    <property type="molecule type" value="Genomic_DNA"/>
</dbReference>
<comment type="caution">
    <text evidence="5">The sequence shown here is derived from an EMBL/GenBank/DDBJ whole genome shotgun (WGS) entry which is preliminary data.</text>
</comment>
<name>A0A0N8PQR5_9CHLR</name>
<dbReference type="AlphaFoldDB" id="A0A0N8PQR5"/>
<evidence type="ECO:0000259" key="4">
    <source>
        <dbReference type="Pfam" id="PF00465"/>
    </source>
</evidence>
<dbReference type="InterPro" id="IPR018211">
    <property type="entry name" value="ADH_Fe_CS"/>
</dbReference>
<organism evidence="5 6">
    <name type="scientific">Kouleothrix aurantiaca</name>
    <dbReference type="NCBI Taxonomy" id="186479"/>
    <lineage>
        <taxon>Bacteria</taxon>
        <taxon>Bacillati</taxon>
        <taxon>Chloroflexota</taxon>
        <taxon>Chloroflexia</taxon>
        <taxon>Chloroflexales</taxon>
        <taxon>Roseiflexineae</taxon>
        <taxon>Roseiflexaceae</taxon>
        <taxon>Kouleothrix</taxon>
    </lineage>
</organism>
<comment type="similarity">
    <text evidence="1">Belongs to the iron-containing alcohol dehydrogenase family.</text>
</comment>
<evidence type="ECO:0000313" key="6">
    <source>
        <dbReference type="Proteomes" id="UP000050509"/>
    </source>
</evidence>
<dbReference type="SUPFAM" id="SSF56796">
    <property type="entry name" value="Dehydroquinate synthase-like"/>
    <property type="match status" value="1"/>
</dbReference>
<dbReference type="FunFam" id="3.40.50.1970:FF:000003">
    <property type="entry name" value="Alcohol dehydrogenase, iron-containing"/>
    <property type="match status" value="1"/>
</dbReference>
<dbReference type="Gene3D" id="3.40.50.1970">
    <property type="match status" value="1"/>
</dbReference>
<reference evidence="5 6" key="1">
    <citation type="submission" date="2015-09" db="EMBL/GenBank/DDBJ databases">
        <title>Draft genome sequence of Kouleothrix aurantiaca JCM 19913.</title>
        <authorList>
            <person name="Hemp J."/>
        </authorList>
    </citation>
    <scope>NUCLEOTIDE SEQUENCE [LARGE SCALE GENOMIC DNA]</scope>
    <source>
        <strain evidence="5 6">COM-B</strain>
    </source>
</reference>
<dbReference type="PANTHER" id="PTHR11496">
    <property type="entry name" value="ALCOHOL DEHYDROGENASE"/>
    <property type="match status" value="1"/>
</dbReference>
<keyword evidence="2" id="KW-0560">Oxidoreductase</keyword>
<evidence type="ECO:0000256" key="2">
    <source>
        <dbReference type="ARBA" id="ARBA00023002"/>
    </source>
</evidence>